<gene>
    <name evidence="1" type="ORF">A1332_09880</name>
</gene>
<name>A0A177MPL5_METMH</name>
<protein>
    <submittedName>
        <fullName evidence="1">Uncharacterized protein</fullName>
    </submittedName>
</protein>
<dbReference type="OrthoDB" id="9806610at2"/>
<organism evidence="1 2">
    <name type="scientific">Methylomonas methanica</name>
    <dbReference type="NCBI Taxonomy" id="421"/>
    <lineage>
        <taxon>Bacteria</taxon>
        <taxon>Pseudomonadati</taxon>
        <taxon>Pseudomonadota</taxon>
        <taxon>Gammaproteobacteria</taxon>
        <taxon>Methylococcales</taxon>
        <taxon>Methylococcaceae</taxon>
        <taxon>Methylomonas</taxon>
    </lineage>
</organism>
<dbReference type="InterPro" id="IPR005358">
    <property type="entry name" value="Puta_zinc/iron-chelating_dom"/>
</dbReference>
<dbReference type="RefSeq" id="WP_064007746.1">
    <property type="nucleotide sequence ID" value="NZ_LUUG01000053.1"/>
</dbReference>
<reference evidence="1 2" key="1">
    <citation type="submission" date="2016-03" db="EMBL/GenBank/DDBJ databases">
        <authorList>
            <person name="Ploux O."/>
        </authorList>
    </citation>
    <scope>NUCLEOTIDE SEQUENCE [LARGE SCALE GENOMIC DNA]</scope>
    <source>
        <strain evidence="1 2">R-45363</strain>
    </source>
</reference>
<proteinExistence type="predicted"/>
<dbReference type="EMBL" id="LUUG01000053">
    <property type="protein sequence ID" value="OAI06850.1"/>
    <property type="molecule type" value="Genomic_DNA"/>
</dbReference>
<dbReference type="Proteomes" id="UP000078090">
    <property type="component" value="Unassembled WGS sequence"/>
</dbReference>
<evidence type="ECO:0000313" key="2">
    <source>
        <dbReference type="Proteomes" id="UP000078090"/>
    </source>
</evidence>
<evidence type="ECO:0000313" key="1">
    <source>
        <dbReference type="EMBL" id="OAI06850.1"/>
    </source>
</evidence>
<comment type="caution">
    <text evidence="1">The sequence shown here is derived from an EMBL/GenBank/DDBJ whole genome shotgun (WGS) entry which is preliminary data.</text>
</comment>
<accession>A0A177MPL5</accession>
<dbReference type="AlphaFoldDB" id="A0A177MPL5"/>
<dbReference type="Pfam" id="PF03692">
    <property type="entry name" value="CxxCxxCC"/>
    <property type="match status" value="1"/>
</dbReference>
<sequence>MNTLTQLQTDIDTRVKTIRDSQSDWLCRQGCDGCCRRLAAVPKITEEEWHCLQEGLMALPPEQLQEIGRAIAAQAGQTSRPVICPLLDKAKGACRVYAHRPIACRTYGFYVQHDLGLYCKDIESRVSAGALSEVVWGNHDGIDHRLLALGESRELPEWFTDWFLADLK</sequence>